<evidence type="ECO:0000256" key="2">
    <source>
        <dbReference type="PROSITE-ProRule" id="PRU00335"/>
    </source>
</evidence>
<feature type="DNA-binding region" description="H-T-H motif" evidence="2">
    <location>
        <begin position="36"/>
        <end position="55"/>
    </location>
</feature>
<organism evidence="4 5">
    <name type="scientific">Euzebyella marina</name>
    <dbReference type="NCBI Taxonomy" id="1761453"/>
    <lineage>
        <taxon>Bacteria</taxon>
        <taxon>Pseudomonadati</taxon>
        <taxon>Bacteroidota</taxon>
        <taxon>Flavobacteriia</taxon>
        <taxon>Flavobacteriales</taxon>
        <taxon>Flavobacteriaceae</taxon>
        <taxon>Euzebyella</taxon>
    </lineage>
</organism>
<dbReference type="PROSITE" id="PS50977">
    <property type="entry name" value="HTH_TETR_2"/>
    <property type="match status" value="1"/>
</dbReference>
<dbReference type="KEGG" id="emar:D1013_05590"/>
<dbReference type="EMBL" id="CP032050">
    <property type="protein sequence ID" value="AYN66882.1"/>
    <property type="molecule type" value="Genomic_DNA"/>
</dbReference>
<dbReference type="AlphaFoldDB" id="A0A3G2L3N1"/>
<proteinExistence type="predicted"/>
<accession>A0A3G2L3N1</accession>
<evidence type="ECO:0000256" key="1">
    <source>
        <dbReference type="ARBA" id="ARBA00023125"/>
    </source>
</evidence>
<dbReference type="Gene3D" id="1.10.357.10">
    <property type="entry name" value="Tetracycline Repressor, domain 2"/>
    <property type="match status" value="1"/>
</dbReference>
<evidence type="ECO:0000259" key="3">
    <source>
        <dbReference type="PROSITE" id="PS50977"/>
    </source>
</evidence>
<protein>
    <submittedName>
        <fullName evidence="4">TetR/AcrR family transcriptional regulator</fullName>
    </submittedName>
</protein>
<dbReference type="InterPro" id="IPR009057">
    <property type="entry name" value="Homeodomain-like_sf"/>
</dbReference>
<gene>
    <name evidence="4" type="ORF">D1013_05590</name>
</gene>
<dbReference type="GO" id="GO:0003677">
    <property type="term" value="F:DNA binding"/>
    <property type="evidence" value="ECO:0007669"/>
    <property type="project" value="UniProtKB-UniRule"/>
</dbReference>
<reference evidence="4 5" key="1">
    <citation type="submission" date="2018-08" db="EMBL/GenBank/DDBJ databases">
        <title>The reduced genetic potential of extracellular carbohydrate catabolism in Euzebyella marina RN62, a Flavobacteriia bacterium isolated from the hadal water.</title>
        <authorList>
            <person name="Xue C."/>
        </authorList>
    </citation>
    <scope>NUCLEOTIDE SEQUENCE [LARGE SCALE GENOMIC DNA]</scope>
    <source>
        <strain evidence="4 5">RN62</strain>
    </source>
</reference>
<dbReference type="Pfam" id="PF00440">
    <property type="entry name" value="TetR_N"/>
    <property type="match status" value="1"/>
</dbReference>
<dbReference type="InterPro" id="IPR001647">
    <property type="entry name" value="HTH_TetR"/>
</dbReference>
<feature type="domain" description="HTH tetR-type" evidence="3">
    <location>
        <begin position="15"/>
        <end position="73"/>
    </location>
</feature>
<sequence>MSNEHLNSGRKAQKLQTRKKILKAANNLVKNNQALNMDAVAHEAGISRATIYRYYSNTEDIATELILQLNVPDAEKLNSGLKGTNLTDAMKSIQNAYLDFIFKNENPSKKFLGAVLSSSDTKLERGQNRITSISKFLNSDDIKMSGEEKKKLSVIATLLMGIEAVLVTKDVCGLDNKESRETLNWAMERILEGYQ</sequence>
<evidence type="ECO:0000313" key="5">
    <source>
        <dbReference type="Proteomes" id="UP000276309"/>
    </source>
</evidence>
<dbReference type="SUPFAM" id="SSF46689">
    <property type="entry name" value="Homeodomain-like"/>
    <property type="match status" value="1"/>
</dbReference>
<dbReference type="OrthoDB" id="9795011at2"/>
<dbReference type="Proteomes" id="UP000276309">
    <property type="component" value="Chromosome"/>
</dbReference>
<dbReference type="RefSeq" id="WP_121847933.1">
    <property type="nucleotide sequence ID" value="NZ_CP032050.1"/>
</dbReference>
<keyword evidence="5" id="KW-1185">Reference proteome</keyword>
<evidence type="ECO:0000313" key="4">
    <source>
        <dbReference type="EMBL" id="AYN66882.1"/>
    </source>
</evidence>
<name>A0A3G2L3N1_9FLAO</name>
<keyword evidence="1 2" id="KW-0238">DNA-binding</keyword>